<reference evidence="1 2" key="1">
    <citation type="journal article" date="2012" name="Environ. Microbiol.">
        <title>The genome of the ammonia-oxidizing Candidatus Nitrososphaera gargensis: insights into metabolic versatility and environmental adaptations.</title>
        <authorList>
            <person name="Spang A."/>
            <person name="Poehlein A."/>
            <person name="Offre P."/>
            <person name="Zumbragel S."/>
            <person name="Haider S."/>
            <person name="Rychlik N."/>
            <person name="Nowka B."/>
            <person name="Schmeisser C."/>
            <person name="Lebedeva E.V."/>
            <person name="Rattei T."/>
            <person name="Bohm C."/>
            <person name="Schmid M."/>
            <person name="Galushko A."/>
            <person name="Hatzenpichler R."/>
            <person name="Weinmaier T."/>
            <person name="Daniel R."/>
            <person name="Schleper C."/>
            <person name="Spieck E."/>
            <person name="Streit W."/>
            <person name="Wagner M."/>
        </authorList>
    </citation>
    <scope>NUCLEOTIDE SEQUENCE [LARGE SCALE GENOMIC DNA]</scope>
    <source>
        <strain evidence="2">Ga9.2</strain>
    </source>
</reference>
<keyword evidence="2" id="KW-1185">Reference proteome</keyword>
<dbReference type="EMBL" id="CP002408">
    <property type="protein sequence ID" value="AFU58856.1"/>
    <property type="molecule type" value="Genomic_DNA"/>
</dbReference>
<protein>
    <submittedName>
        <fullName evidence="1">Uncharacterized protein</fullName>
    </submittedName>
</protein>
<name>K0IC02_NITGG</name>
<dbReference type="AlphaFoldDB" id="K0IC02"/>
<dbReference type="KEGG" id="nga:Ngar_c19240"/>
<dbReference type="GeneID" id="13795787"/>
<accession>K0IC02</accession>
<dbReference type="PATRIC" id="fig|1237085.11.peg.1903"/>
<dbReference type="BioCyc" id="CNIT1237085:G1324-1922-MONOMER"/>
<dbReference type="Proteomes" id="UP000008037">
    <property type="component" value="Chromosome"/>
</dbReference>
<organism evidence="1 2">
    <name type="scientific">Nitrososphaera gargensis (strain Ga9.2)</name>
    <dbReference type="NCBI Taxonomy" id="1237085"/>
    <lineage>
        <taxon>Archaea</taxon>
        <taxon>Nitrososphaerota</taxon>
        <taxon>Nitrososphaeria</taxon>
        <taxon>Nitrososphaerales</taxon>
        <taxon>Nitrososphaeraceae</taxon>
        <taxon>Nitrososphaera</taxon>
    </lineage>
</organism>
<dbReference type="InParanoid" id="K0IC02"/>
<dbReference type="RefSeq" id="WP_015019392.1">
    <property type="nucleotide sequence ID" value="NC_018719.1"/>
</dbReference>
<dbReference type="HOGENOM" id="CLU_184938_0_0_2"/>
<evidence type="ECO:0000313" key="2">
    <source>
        <dbReference type="Proteomes" id="UP000008037"/>
    </source>
</evidence>
<dbReference type="OrthoDB" id="31361at2157"/>
<evidence type="ECO:0000313" key="1">
    <source>
        <dbReference type="EMBL" id="AFU58856.1"/>
    </source>
</evidence>
<proteinExistence type="predicted"/>
<gene>
    <name evidence="1" type="ordered locus">Ngar_c19240</name>
</gene>
<sequence>MAEALPDGVKHLVAIKQVEKSIKLTDQAKAELQSSGMMDEKGKLKIKGVSPKMLKRMKLESVDCPVLKQEVGFLQCYVCKNFHSRISGQVYCKGEPL</sequence>
<dbReference type="STRING" id="1237085.Ngar_c19240"/>